<evidence type="ECO:0000313" key="1">
    <source>
        <dbReference type="EMBL" id="CAG8496744.1"/>
    </source>
</evidence>
<keyword evidence="2" id="KW-1185">Reference proteome</keyword>
<evidence type="ECO:0000313" key="2">
    <source>
        <dbReference type="Proteomes" id="UP000789396"/>
    </source>
</evidence>
<dbReference type="OrthoDB" id="10479670at2759"/>
<reference evidence="1" key="1">
    <citation type="submission" date="2021-06" db="EMBL/GenBank/DDBJ databases">
        <authorList>
            <person name="Kallberg Y."/>
            <person name="Tangrot J."/>
            <person name="Rosling A."/>
        </authorList>
    </citation>
    <scope>NUCLEOTIDE SEQUENCE</scope>
    <source>
        <strain evidence="1">IN212</strain>
    </source>
</reference>
<sequence length="82" mass="9291">MYNTCQIKSFTVSNTRLPEILSSNHQDHPGIHSDLFEIASTSLHLPDTIDDQNSSKRDHSLYLPDKINLDIVDVVDQNLSNQ</sequence>
<dbReference type="AlphaFoldDB" id="A0A9N8ZIB5"/>
<gene>
    <name evidence="1" type="ORF">RFULGI_LOCUS2242</name>
</gene>
<organism evidence="1 2">
    <name type="scientific">Racocetra fulgida</name>
    <dbReference type="NCBI Taxonomy" id="60492"/>
    <lineage>
        <taxon>Eukaryota</taxon>
        <taxon>Fungi</taxon>
        <taxon>Fungi incertae sedis</taxon>
        <taxon>Mucoromycota</taxon>
        <taxon>Glomeromycotina</taxon>
        <taxon>Glomeromycetes</taxon>
        <taxon>Diversisporales</taxon>
        <taxon>Gigasporaceae</taxon>
        <taxon>Racocetra</taxon>
    </lineage>
</organism>
<proteinExistence type="predicted"/>
<name>A0A9N8ZIB5_9GLOM</name>
<comment type="caution">
    <text evidence="1">The sequence shown here is derived from an EMBL/GenBank/DDBJ whole genome shotgun (WGS) entry which is preliminary data.</text>
</comment>
<dbReference type="EMBL" id="CAJVPZ010001638">
    <property type="protein sequence ID" value="CAG8496744.1"/>
    <property type="molecule type" value="Genomic_DNA"/>
</dbReference>
<accession>A0A9N8ZIB5</accession>
<protein>
    <submittedName>
        <fullName evidence="1">10087_t:CDS:1</fullName>
    </submittedName>
</protein>
<dbReference type="Proteomes" id="UP000789396">
    <property type="component" value="Unassembled WGS sequence"/>
</dbReference>